<comment type="caution">
    <text evidence="2">The sequence shown here is derived from an EMBL/GenBank/DDBJ whole genome shotgun (WGS) entry which is preliminary data.</text>
</comment>
<dbReference type="Gene3D" id="1.25.40.10">
    <property type="entry name" value="Tetratricopeptide repeat domain"/>
    <property type="match status" value="1"/>
</dbReference>
<dbReference type="Pfam" id="PF13424">
    <property type="entry name" value="TPR_12"/>
    <property type="match status" value="1"/>
</dbReference>
<dbReference type="Proteomes" id="UP000198287">
    <property type="component" value="Unassembled WGS sequence"/>
</dbReference>
<accession>A0A226DSR0</accession>
<protein>
    <submittedName>
        <fullName evidence="2">Nephrocystin-3</fullName>
    </submittedName>
</protein>
<gene>
    <name evidence="2" type="ORF">Fcan01_17302</name>
</gene>
<evidence type="ECO:0000313" key="2">
    <source>
        <dbReference type="EMBL" id="OXA47727.1"/>
    </source>
</evidence>
<name>A0A226DSR0_FOLCA</name>
<evidence type="ECO:0000313" key="3">
    <source>
        <dbReference type="Proteomes" id="UP000198287"/>
    </source>
</evidence>
<dbReference type="SMART" id="SM00028">
    <property type="entry name" value="TPR"/>
    <property type="match status" value="3"/>
</dbReference>
<dbReference type="OMA" id="CEEMEDW"/>
<keyword evidence="1" id="KW-0175">Coiled coil</keyword>
<sequence>MRGKPLPQNTPAVDCITSCLSLLCGRILIIIDNVDRRNKLLDEIIANLLNFKKESPCFVIVTTRDRNVVTRNYVGDLNILLEVFPREVSIQMVKQALPKETDSQIARLCEEMEDWPLALSQAISHISTFRLSSLVGLAYNISSYLQDLKPEPNTVIDRKLLSKREYKLSSGLEVSLKQIKSESCGELALKLLNMISYLDPERLHLDMLTKFYQTIFEKCITDKRISTAISNRLLELSFFQLAYKFSKENLVAFEKRMNSINSLETLKLEHNMARSLNYIGKHDESKSAFEILLEKFENQCHPDASQLKLLANFEFASLCLNLNNTDGAMQKYKEAYIFSSQSYGVKHPLTVKANQGIGICCMKIGKCQEALEKFEDVLSKRKSTCGKEDPCYIRTLCYLGECYYKLNNFEKSKDHFLDALKTFAAYPTCFHSSHMSVSITIKFLLKMLKNHAVPKMKIILSTAVGGSLKYPYLIQVMRNYAQALDPTIETVTLLHMLQVEKLLVEELAMDTDRLEEINQEIQQLTEIEKRKNSDAFGD</sequence>
<dbReference type="InterPro" id="IPR019734">
    <property type="entry name" value="TPR_rpt"/>
</dbReference>
<dbReference type="PANTHER" id="PTHR35205:SF1">
    <property type="entry name" value="ZU5 DOMAIN-CONTAINING PROTEIN"/>
    <property type="match status" value="1"/>
</dbReference>
<dbReference type="Gene3D" id="3.40.50.300">
    <property type="entry name" value="P-loop containing nucleotide triphosphate hydrolases"/>
    <property type="match status" value="1"/>
</dbReference>
<dbReference type="OrthoDB" id="1357022at2759"/>
<dbReference type="PANTHER" id="PTHR35205">
    <property type="entry name" value="NB-ARC AND TPR DOMAIN PROTEIN"/>
    <property type="match status" value="1"/>
</dbReference>
<dbReference type="EMBL" id="LNIX01000012">
    <property type="protein sequence ID" value="OXA47727.1"/>
    <property type="molecule type" value="Genomic_DNA"/>
</dbReference>
<dbReference type="SUPFAM" id="SSF48452">
    <property type="entry name" value="TPR-like"/>
    <property type="match status" value="1"/>
</dbReference>
<dbReference type="InterPro" id="IPR011990">
    <property type="entry name" value="TPR-like_helical_dom_sf"/>
</dbReference>
<dbReference type="SUPFAM" id="SSF52540">
    <property type="entry name" value="P-loop containing nucleoside triphosphate hydrolases"/>
    <property type="match status" value="1"/>
</dbReference>
<dbReference type="InterPro" id="IPR027417">
    <property type="entry name" value="P-loop_NTPase"/>
</dbReference>
<organism evidence="2 3">
    <name type="scientific">Folsomia candida</name>
    <name type="common">Springtail</name>
    <dbReference type="NCBI Taxonomy" id="158441"/>
    <lineage>
        <taxon>Eukaryota</taxon>
        <taxon>Metazoa</taxon>
        <taxon>Ecdysozoa</taxon>
        <taxon>Arthropoda</taxon>
        <taxon>Hexapoda</taxon>
        <taxon>Collembola</taxon>
        <taxon>Entomobryomorpha</taxon>
        <taxon>Isotomoidea</taxon>
        <taxon>Isotomidae</taxon>
        <taxon>Proisotominae</taxon>
        <taxon>Folsomia</taxon>
    </lineage>
</organism>
<evidence type="ECO:0000256" key="1">
    <source>
        <dbReference type="SAM" id="Coils"/>
    </source>
</evidence>
<proteinExistence type="predicted"/>
<dbReference type="AlphaFoldDB" id="A0A226DSR0"/>
<feature type="coiled-coil region" evidence="1">
    <location>
        <begin position="504"/>
        <end position="534"/>
    </location>
</feature>
<reference evidence="2 3" key="1">
    <citation type="submission" date="2015-12" db="EMBL/GenBank/DDBJ databases">
        <title>The genome of Folsomia candida.</title>
        <authorList>
            <person name="Faddeeva A."/>
            <person name="Derks M.F."/>
            <person name="Anvar Y."/>
            <person name="Smit S."/>
            <person name="Van Straalen N."/>
            <person name="Roelofs D."/>
        </authorList>
    </citation>
    <scope>NUCLEOTIDE SEQUENCE [LARGE SCALE GENOMIC DNA]</scope>
    <source>
        <strain evidence="2 3">VU population</strain>
        <tissue evidence="2">Whole body</tissue>
    </source>
</reference>
<keyword evidence="3" id="KW-1185">Reference proteome</keyword>